<dbReference type="eggNOG" id="COG1388">
    <property type="taxonomic scope" value="Bacteria"/>
</dbReference>
<dbReference type="InterPro" id="IPR023346">
    <property type="entry name" value="Lysozyme-like_dom_sf"/>
</dbReference>
<dbReference type="STRING" id="472759.Nhal_0363"/>
<dbReference type="SUPFAM" id="SSF54106">
    <property type="entry name" value="LysM domain"/>
    <property type="match status" value="2"/>
</dbReference>
<accession>D5BVC9</accession>
<dbReference type="CAZy" id="CBM50">
    <property type="family name" value="Carbohydrate-Binding Module Family 50"/>
</dbReference>
<evidence type="ECO:0000256" key="3">
    <source>
        <dbReference type="SAM" id="SignalP"/>
    </source>
</evidence>
<feature type="domain" description="LysM" evidence="4">
    <location>
        <begin position="647"/>
        <end position="692"/>
    </location>
</feature>
<dbReference type="GO" id="GO:0000270">
    <property type="term" value="P:peptidoglycan metabolic process"/>
    <property type="evidence" value="ECO:0007669"/>
    <property type="project" value="InterPro"/>
</dbReference>
<dbReference type="InterPro" id="IPR036779">
    <property type="entry name" value="LysM_dom_sf"/>
</dbReference>
<dbReference type="eggNOG" id="COG0741">
    <property type="taxonomic scope" value="Bacteria"/>
</dbReference>
<dbReference type="GO" id="GO:0016020">
    <property type="term" value="C:membrane"/>
    <property type="evidence" value="ECO:0007669"/>
    <property type="project" value="InterPro"/>
</dbReference>
<sequence length="722" mass="81815">MPYPFAVIFMIALLSLASPVSAKSWDLFPRPPELTQDIRFWTRVYTEIDNDQGFIHDNRYLNVVYETTPVPANLDWKTAKKRIQDRRQHYQGILLRLAKGKRQNLTTEERRVLKLWPQNVSNQTLHAAAARIRFQRGQANRFRQGLIRAGAYKPFIFNTLNSLDLPRELAVLPHVESSFNPAAHSHAGAAGLWQFTRPTGRRFLRIDQVVDERLDPFKATVAAARLLQHNYKVTGSWPLAITAYNHGAAGMRRAKEQVGTSDIVAIRQRYKSPTFGFASRNFYVAFLAALDVDSQARRYFGPLQPHKPEKSEVIALPDFVPVKALQRALRLDQTTLKQSNPALGSPVWEGHKYVPRGYELRVPCVPSCRRVKTIAALAPWERFERQVPDRFHKVQGGQTLSHIAQRYRIKLRQLVELNGLSNRHHIRVGQVLQLPLPADGLPTGHYTVQRGDTLSGIARRFGITEQALLKINGITNKHRIYAGQNLRLASSSSEARRNQVSSRGKEHRTRAKTTSVVLREETTPTKAGTLQKAAMVTPGGGSCEPLLPPECDPALSADPSNYTVTKDGTIEVQATETLGHYAHWLELSTQQLRNINGLPVGRSVIMGQRLKLDFSHITTKTFEARRRTYHRGLQETFFERYRIIGTEEHVVQQGESLWVLAQQKYQVPLWLLRQYNPDLDFSAVVAGTRVVIPRLARREEKSLPMASVEIKGKLLSASRREG</sequence>
<dbReference type="PANTHER" id="PTHR33734">
    <property type="entry name" value="LYSM DOMAIN-CONTAINING GPI-ANCHORED PROTEIN 2"/>
    <property type="match status" value="1"/>
</dbReference>
<dbReference type="CDD" id="cd00118">
    <property type="entry name" value="LysM"/>
    <property type="match status" value="3"/>
</dbReference>
<keyword evidence="3" id="KW-0732">Signal</keyword>
<dbReference type="InterPro" id="IPR008258">
    <property type="entry name" value="Transglycosylase_SLT_dom_1"/>
</dbReference>
<evidence type="ECO:0000259" key="4">
    <source>
        <dbReference type="PROSITE" id="PS51782"/>
    </source>
</evidence>
<evidence type="ECO:0000313" key="6">
    <source>
        <dbReference type="Proteomes" id="UP000001844"/>
    </source>
</evidence>
<dbReference type="Gene3D" id="1.10.530.10">
    <property type="match status" value="1"/>
</dbReference>
<feature type="chain" id="PRO_5003070147" evidence="3">
    <location>
        <begin position="23"/>
        <end position="722"/>
    </location>
</feature>
<feature type="domain" description="LysM" evidence="4">
    <location>
        <begin position="390"/>
        <end position="434"/>
    </location>
</feature>
<feature type="domain" description="LysM" evidence="4">
    <location>
        <begin position="444"/>
        <end position="488"/>
    </location>
</feature>
<gene>
    <name evidence="5" type="ordered locus">Nhal_0363</name>
</gene>
<dbReference type="Proteomes" id="UP000001844">
    <property type="component" value="Chromosome"/>
</dbReference>
<evidence type="ECO:0000313" key="5">
    <source>
        <dbReference type="EMBL" id="ADE13557.1"/>
    </source>
</evidence>
<dbReference type="InterPro" id="IPR000189">
    <property type="entry name" value="Transglyc_AS"/>
</dbReference>
<evidence type="ECO:0000256" key="1">
    <source>
        <dbReference type="ARBA" id="ARBA00007734"/>
    </source>
</evidence>
<dbReference type="PROSITE" id="PS00922">
    <property type="entry name" value="TRANSGLYCOSYLASE"/>
    <property type="match status" value="1"/>
</dbReference>
<dbReference type="CAZy" id="GH23">
    <property type="family name" value="Glycoside Hydrolase Family 23"/>
</dbReference>
<dbReference type="CDD" id="cd16894">
    <property type="entry name" value="MltD-like"/>
    <property type="match status" value="1"/>
</dbReference>
<dbReference type="GO" id="GO:0008933">
    <property type="term" value="F:peptidoglycan lytic transglycosylase activity"/>
    <property type="evidence" value="ECO:0007669"/>
    <property type="project" value="InterPro"/>
</dbReference>
<dbReference type="PANTHER" id="PTHR33734:SF22">
    <property type="entry name" value="MEMBRANE-BOUND LYTIC MUREIN TRANSGLYCOSYLASE D"/>
    <property type="match status" value="1"/>
</dbReference>
<protein>
    <submittedName>
        <fullName evidence="5">Lytic transglycosylase catalytic</fullName>
    </submittedName>
</protein>
<dbReference type="SUPFAM" id="SSF53955">
    <property type="entry name" value="Lysozyme-like"/>
    <property type="match status" value="1"/>
</dbReference>
<proteinExistence type="inferred from homology"/>
<dbReference type="Gene3D" id="3.10.350.10">
    <property type="entry name" value="LysM domain"/>
    <property type="match status" value="3"/>
</dbReference>
<dbReference type="KEGG" id="nhl:Nhal_0363"/>
<evidence type="ECO:0000256" key="2">
    <source>
        <dbReference type="SAM" id="MobiDB-lite"/>
    </source>
</evidence>
<dbReference type="PROSITE" id="PS51782">
    <property type="entry name" value="LYSM"/>
    <property type="match status" value="3"/>
</dbReference>
<dbReference type="EMBL" id="CP001798">
    <property type="protein sequence ID" value="ADE13557.1"/>
    <property type="molecule type" value="Genomic_DNA"/>
</dbReference>
<feature type="signal peptide" evidence="3">
    <location>
        <begin position="1"/>
        <end position="22"/>
    </location>
</feature>
<organism evidence="5 6">
    <name type="scientific">Nitrosococcus halophilus (strain Nc4)</name>
    <dbReference type="NCBI Taxonomy" id="472759"/>
    <lineage>
        <taxon>Bacteria</taxon>
        <taxon>Pseudomonadati</taxon>
        <taxon>Pseudomonadota</taxon>
        <taxon>Gammaproteobacteria</taxon>
        <taxon>Chromatiales</taxon>
        <taxon>Chromatiaceae</taxon>
        <taxon>Nitrosococcus</taxon>
    </lineage>
</organism>
<dbReference type="InterPro" id="IPR018392">
    <property type="entry name" value="LysM"/>
</dbReference>
<keyword evidence="6" id="KW-1185">Reference proteome</keyword>
<name>D5BVC9_NITHN</name>
<dbReference type="Pfam" id="PF01464">
    <property type="entry name" value="SLT"/>
    <property type="match status" value="1"/>
</dbReference>
<comment type="similarity">
    <text evidence="1">Belongs to the transglycosylase Slt family.</text>
</comment>
<dbReference type="HOGENOM" id="CLU_027327_0_0_6"/>
<dbReference type="SMART" id="SM00257">
    <property type="entry name" value="LysM"/>
    <property type="match status" value="4"/>
</dbReference>
<reference evidence="6" key="1">
    <citation type="submission" date="2010-04" db="EMBL/GenBank/DDBJ databases">
        <title>Complete genome sequence of Nitrosococcus halophilus Nc4, a salt-adapted, aerobic obligate ammonia-oxidizing sulfur purple bacterium.</title>
        <authorList>
            <consortium name="US DOE Joint Genome Institute"/>
            <person name="Campbell M.A."/>
            <person name="Malfatti S.A."/>
            <person name="Chain P.S.G."/>
            <person name="Heidelberg J.F."/>
            <person name="Ward B.B."/>
            <person name="Klotz M.G."/>
        </authorList>
    </citation>
    <scope>NUCLEOTIDE SEQUENCE [LARGE SCALE GENOMIC DNA]</scope>
    <source>
        <strain evidence="6">Nc4</strain>
    </source>
</reference>
<feature type="region of interest" description="Disordered" evidence="2">
    <location>
        <begin position="491"/>
        <end position="515"/>
    </location>
</feature>
<dbReference type="AlphaFoldDB" id="D5BVC9"/>
<dbReference type="Pfam" id="PF01476">
    <property type="entry name" value="LysM"/>
    <property type="match status" value="3"/>
</dbReference>